<dbReference type="EMBL" id="QSHL01000002">
    <property type="protein sequence ID" value="RHC09043.1"/>
    <property type="molecule type" value="Genomic_DNA"/>
</dbReference>
<dbReference type="Proteomes" id="UP000285897">
    <property type="component" value="Unassembled WGS sequence"/>
</dbReference>
<evidence type="ECO:0000313" key="14">
    <source>
        <dbReference type="EMBL" id="RGS70884.1"/>
    </source>
</evidence>
<protein>
    <submittedName>
        <fullName evidence="10">Solute-binding protein</fullName>
    </submittedName>
    <submittedName>
        <fullName evidence="8">YceG-like family</fullName>
    </submittedName>
</protein>
<evidence type="ECO:0000313" key="28">
    <source>
        <dbReference type="Proteomes" id="UP000265828"/>
    </source>
</evidence>
<evidence type="ECO:0000256" key="5">
    <source>
        <dbReference type="ARBA" id="ARBA00023239"/>
    </source>
</evidence>
<name>A0A174BJ93_9FIRM</name>
<evidence type="ECO:0000256" key="4">
    <source>
        <dbReference type="ARBA" id="ARBA00023136"/>
    </source>
</evidence>
<evidence type="ECO:0000313" key="15">
    <source>
        <dbReference type="EMBL" id="RGV63514.1"/>
    </source>
</evidence>
<keyword evidence="3 7" id="KW-1133">Transmembrane helix</keyword>
<evidence type="ECO:0000313" key="27">
    <source>
        <dbReference type="Proteomes" id="UP000265808"/>
    </source>
</evidence>
<dbReference type="Proteomes" id="UP000095413">
    <property type="component" value="Unassembled WGS sequence"/>
</dbReference>
<dbReference type="EMBL" id="QRHZ01000006">
    <property type="protein sequence ID" value="RHG16351.1"/>
    <property type="molecule type" value="Genomic_DNA"/>
</dbReference>
<evidence type="ECO:0000313" key="18">
    <source>
        <dbReference type="EMBL" id="RHE72302.1"/>
    </source>
</evidence>
<accession>A0A174BJ93</accession>
<keyword evidence="5" id="KW-0456">Lyase</keyword>
<dbReference type="Proteomes" id="UP000283928">
    <property type="component" value="Unassembled WGS sequence"/>
</dbReference>
<dbReference type="EMBL" id="QSUZ01000008">
    <property type="protein sequence ID" value="RGN87757.1"/>
    <property type="molecule type" value="Genomic_DNA"/>
</dbReference>
<evidence type="ECO:0000313" key="10">
    <source>
        <dbReference type="EMBL" id="RGN03725.1"/>
    </source>
</evidence>
<dbReference type="PANTHER" id="PTHR30518:SF2">
    <property type="entry name" value="ENDOLYTIC MUREIN TRANSGLYCOSYLASE"/>
    <property type="match status" value="1"/>
</dbReference>
<dbReference type="Proteomes" id="UP000261222">
    <property type="component" value="Unassembled WGS sequence"/>
</dbReference>
<evidence type="ECO:0000313" key="22">
    <source>
        <dbReference type="EMBL" id="RYT65874.1"/>
    </source>
</evidence>
<dbReference type="Gene3D" id="3.30.1490.480">
    <property type="entry name" value="Endolytic murein transglycosylase"/>
    <property type="match status" value="1"/>
</dbReference>
<evidence type="ECO:0000256" key="6">
    <source>
        <dbReference type="ARBA" id="ARBA00023316"/>
    </source>
</evidence>
<evidence type="ECO:0000313" key="20">
    <source>
        <dbReference type="EMBL" id="RHH17489.1"/>
    </source>
</evidence>
<dbReference type="PANTHER" id="PTHR30518">
    <property type="entry name" value="ENDOLYTIC MUREIN TRANSGLYCOSYLASE"/>
    <property type="match status" value="1"/>
</dbReference>
<dbReference type="Proteomes" id="UP000284242">
    <property type="component" value="Unassembled WGS sequence"/>
</dbReference>
<dbReference type="EMBL" id="RCXQ01000010">
    <property type="protein sequence ID" value="RYT65874.1"/>
    <property type="molecule type" value="Genomic_DNA"/>
</dbReference>
<evidence type="ECO:0000313" key="16">
    <source>
        <dbReference type="EMBL" id="RHC09043.1"/>
    </source>
</evidence>
<dbReference type="Proteomes" id="UP000284024">
    <property type="component" value="Unassembled WGS sequence"/>
</dbReference>
<evidence type="ECO:0000256" key="7">
    <source>
        <dbReference type="SAM" id="Phobius"/>
    </source>
</evidence>
<dbReference type="AlphaFoldDB" id="A0A174BJ93"/>
<keyword evidence="6" id="KW-0961">Cell wall biogenesis/degradation</keyword>
<dbReference type="GO" id="GO:0016829">
    <property type="term" value="F:lyase activity"/>
    <property type="evidence" value="ECO:0007669"/>
    <property type="project" value="UniProtKB-KW"/>
</dbReference>
<dbReference type="EMBL" id="QRUH01000009">
    <property type="protein sequence ID" value="RGR48044.1"/>
    <property type="molecule type" value="Genomic_DNA"/>
</dbReference>
<evidence type="ECO:0000313" key="26">
    <source>
        <dbReference type="Proteomes" id="UP000261222"/>
    </source>
</evidence>
<dbReference type="Proteomes" id="UP000265828">
    <property type="component" value="Unassembled WGS sequence"/>
</dbReference>
<dbReference type="Proteomes" id="UP000261105">
    <property type="component" value="Unassembled WGS sequence"/>
</dbReference>
<dbReference type="GO" id="GO:0071555">
    <property type="term" value="P:cell wall organization"/>
    <property type="evidence" value="ECO:0007669"/>
    <property type="project" value="UniProtKB-KW"/>
</dbReference>
<evidence type="ECO:0000256" key="3">
    <source>
        <dbReference type="ARBA" id="ARBA00022989"/>
    </source>
</evidence>
<dbReference type="Proteomes" id="UP000265808">
    <property type="component" value="Unassembled WGS sequence"/>
</dbReference>
<evidence type="ECO:0000313" key="32">
    <source>
        <dbReference type="Proteomes" id="UP000284220"/>
    </source>
</evidence>
<dbReference type="EMBL" id="QSJW01000005">
    <property type="protein sequence ID" value="RHE12469.1"/>
    <property type="molecule type" value="Genomic_DNA"/>
</dbReference>
<dbReference type="RefSeq" id="WP_022388350.1">
    <property type="nucleotide sequence ID" value="NZ_CP176627.1"/>
</dbReference>
<dbReference type="Proteomes" id="UP000285839">
    <property type="component" value="Unassembled WGS sequence"/>
</dbReference>
<evidence type="ECO:0000313" key="36">
    <source>
        <dbReference type="Proteomes" id="UP000285897"/>
    </source>
</evidence>
<dbReference type="EMBL" id="QSUB01000005">
    <property type="protein sequence ID" value="RGN03725.1"/>
    <property type="molecule type" value="Genomic_DNA"/>
</dbReference>
<evidence type="ECO:0000256" key="1">
    <source>
        <dbReference type="ARBA" id="ARBA00022475"/>
    </source>
</evidence>
<keyword evidence="1" id="KW-1003">Cell membrane</keyword>
<keyword evidence="4 7" id="KW-0472">Membrane</keyword>
<dbReference type="EMBL" id="QROS01000005">
    <property type="protein sequence ID" value="RHL47803.1"/>
    <property type="molecule type" value="Genomic_DNA"/>
</dbReference>
<reference evidence="23 24" key="1">
    <citation type="submission" date="2015-09" db="EMBL/GenBank/DDBJ databases">
        <authorList>
            <consortium name="Pathogen Informatics"/>
        </authorList>
    </citation>
    <scope>NUCLEOTIDE SEQUENCE [LARGE SCALE GENOMIC DNA]</scope>
    <source>
        <strain evidence="8 23">2789STDY5608837</strain>
        <strain evidence="9 24">2789STDY5834921</strain>
    </source>
</reference>
<evidence type="ECO:0000313" key="23">
    <source>
        <dbReference type="Proteomes" id="UP000095409"/>
    </source>
</evidence>
<evidence type="ECO:0000313" key="35">
    <source>
        <dbReference type="Proteomes" id="UP000285839"/>
    </source>
</evidence>
<evidence type="ECO:0000313" key="33">
    <source>
        <dbReference type="Proteomes" id="UP000284242"/>
    </source>
</evidence>
<evidence type="ECO:0000313" key="29">
    <source>
        <dbReference type="Proteomes" id="UP000283585"/>
    </source>
</evidence>
<dbReference type="InterPro" id="IPR003770">
    <property type="entry name" value="MLTG-like"/>
</dbReference>
<dbReference type="EMBL" id="CYZD01000005">
    <property type="protein sequence ID" value="CUO01072.1"/>
    <property type="molecule type" value="Genomic_DNA"/>
</dbReference>
<evidence type="ECO:0000313" key="25">
    <source>
        <dbReference type="Proteomes" id="UP000261105"/>
    </source>
</evidence>
<dbReference type="Proteomes" id="UP000284644">
    <property type="component" value="Unassembled WGS sequence"/>
</dbReference>
<dbReference type="Proteomes" id="UP000293506">
    <property type="component" value="Unassembled WGS sequence"/>
</dbReference>
<evidence type="ECO:0000313" key="37">
    <source>
        <dbReference type="Proteomes" id="UP000293506"/>
    </source>
</evidence>
<sequence length="133" mass="14383">MGDTKDRVGAAGVIVAGGFFKIALYVCVAVLVIWIGKVTYQFGYNVFNQQAMNPGEGQEVTVVIKEDATSYDIAKTLKSKGLIEDTLVFWVQEKLSNYSGKMKPGTYLLSTAYTPNRIMGILAGDAEQEGATS</sequence>
<reference evidence="25 26" key="2">
    <citation type="submission" date="2018-08" db="EMBL/GenBank/DDBJ databases">
        <title>A genome reference for cultivated species of the human gut microbiota.</title>
        <authorList>
            <person name="Zou Y."/>
            <person name="Xue W."/>
            <person name="Luo G."/>
        </authorList>
    </citation>
    <scope>NUCLEOTIDE SEQUENCE [LARGE SCALE GENOMIC DNA]</scope>
    <source>
        <strain evidence="15 28">AF14-23</strain>
        <strain evidence="14 33">AF21-24</strain>
        <strain evidence="13 35">AF25-21</strain>
        <strain evidence="12 29">AF29-2BH</strain>
        <strain evidence="21 36">AF37-6AC</strain>
        <strain evidence="20 31">AM18-2AC</strain>
        <strain evidence="19 32">AM22-9LB</strain>
        <strain evidence="18 30">AM27-32LB</strain>
        <strain evidence="17 34">AM29-25AC</strain>
        <strain evidence="16 27">AM37-4AC</strain>
        <strain evidence="11 25">OM03-6</strain>
        <strain evidence="10 26">OM06-11AA</strain>
    </source>
</reference>
<evidence type="ECO:0000313" key="19">
    <source>
        <dbReference type="EMBL" id="RHG16351.1"/>
    </source>
</evidence>
<dbReference type="Proteomes" id="UP000095409">
    <property type="component" value="Unassembled WGS sequence"/>
</dbReference>
<evidence type="ECO:0000313" key="13">
    <source>
        <dbReference type="EMBL" id="RGR48044.1"/>
    </source>
</evidence>
<dbReference type="EMBL" id="QRSS01000004">
    <property type="protein sequence ID" value="RGQ06568.1"/>
    <property type="molecule type" value="Genomic_DNA"/>
</dbReference>
<evidence type="ECO:0000313" key="21">
    <source>
        <dbReference type="EMBL" id="RHL47803.1"/>
    </source>
</evidence>
<feature type="transmembrane region" description="Helical" evidence="7">
    <location>
        <begin position="12"/>
        <end position="35"/>
    </location>
</feature>
<dbReference type="EMBL" id="QRVV01000046">
    <property type="protein sequence ID" value="RGS70884.1"/>
    <property type="molecule type" value="Genomic_DNA"/>
</dbReference>
<dbReference type="EMBL" id="QRZI01000006">
    <property type="protein sequence ID" value="RGV63514.1"/>
    <property type="molecule type" value="Genomic_DNA"/>
</dbReference>
<evidence type="ECO:0000256" key="2">
    <source>
        <dbReference type="ARBA" id="ARBA00022692"/>
    </source>
</evidence>
<evidence type="ECO:0000313" key="24">
    <source>
        <dbReference type="Proteomes" id="UP000095413"/>
    </source>
</evidence>
<proteinExistence type="predicted"/>
<evidence type="ECO:0000313" key="30">
    <source>
        <dbReference type="Proteomes" id="UP000283928"/>
    </source>
</evidence>
<evidence type="ECO:0000313" key="11">
    <source>
        <dbReference type="EMBL" id="RGN87757.1"/>
    </source>
</evidence>
<reference evidence="22 37" key="3">
    <citation type="journal article" date="2019" name="Science, e1252229">
        <title>Invertible promoters mediate bacterial phase variation, antibiotic resistance, and host adaptation in the gut.</title>
        <authorList>
            <person name="Jiang X."/>
            <person name="Hall A.B."/>
            <person name="Arthur T.D."/>
            <person name="Plichta D.R."/>
            <person name="Covington C.T."/>
            <person name="Poyet M."/>
            <person name="Crothers J."/>
            <person name="Moses P.L."/>
            <person name="Tolonen A.C."/>
            <person name="Vlamakis H."/>
            <person name="Alm E.J."/>
            <person name="Xavier R.J."/>
        </authorList>
    </citation>
    <scope>NUCLEOTIDE SEQUENCE [LARGE SCALE GENOMIC DNA]</scope>
    <source>
        <strain evidence="37">af_0058</strain>
        <strain evidence="22">Af_0058</strain>
    </source>
</reference>
<evidence type="ECO:0000313" key="31">
    <source>
        <dbReference type="Proteomes" id="UP000284024"/>
    </source>
</evidence>
<dbReference type="OrthoDB" id="9810667at2"/>
<dbReference type="EMBL" id="CZBA01000012">
    <property type="protein sequence ID" value="CUP67878.1"/>
    <property type="molecule type" value="Genomic_DNA"/>
</dbReference>
<keyword evidence="2 7" id="KW-0812">Transmembrane</keyword>
<evidence type="ECO:0000313" key="17">
    <source>
        <dbReference type="EMBL" id="RHE12469.1"/>
    </source>
</evidence>
<dbReference type="EMBL" id="QSKO01000019">
    <property type="protein sequence ID" value="RHE72302.1"/>
    <property type="molecule type" value="Genomic_DNA"/>
</dbReference>
<evidence type="ECO:0000313" key="12">
    <source>
        <dbReference type="EMBL" id="RGQ06568.1"/>
    </source>
</evidence>
<organism evidence="8 23">
    <name type="scientific">Blautia obeum</name>
    <dbReference type="NCBI Taxonomy" id="40520"/>
    <lineage>
        <taxon>Bacteria</taxon>
        <taxon>Bacillati</taxon>
        <taxon>Bacillota</taxon>
        <taxon>Clostridia</taxon>
        <taxon>Lachnospirales</taxon>
        <taxon>Lachnospiraceae</taxon>
        <taxon>Blautia</taxon>
    </lineage>
</organism>
<dbReference type="EMBL" id="QRJH01000006">
    <property type="protein sequence ID" value="RHH17489.1"/>
    <property type="molecule type" value="Genomic_DNA"/>
</dbReference>
<evidence type="ECO:0000313" key="9">
    <source>
        <dbReference type="EMBL" id="CUP67878.1"/>
    </source>
</evidence>
<evidence type="ECO:0000313" key="34">
    <source>
        <dbReference type="Proteomes" id="UP000284644"/>
    </source>
</evidence>
<evidence type="ECO:0000313" key="8">
    <source>
        <dbReference type="EMBL" id="CUO01072.1"/>
    </source>
</evidence>
<dbReference type="Proteomes" id="UP000284220">
    <property type="component" value="Unassembled WGS sequence"/>
</dbReference>
<dbReference type="Proteomes" id="UP000283585">
    <property type="component" value="Unassembled WGS sequence"/>
</dbReference>
<gene>
    <name evidence="21" type="ORF">DW021_09030</name>
    <name evidence="20" type="ORF">DW222_12580</name>
    <name evidence="19" type="ORF">DW272_11895</name>
    <name evidence="18" type="ORF">DW723_12565</name>
    <name evidence="17" type="ORF">DW767_08925</name>
    <name evidence="16" type="ORF">DW859_03370</name>
    <name evidence="15" type="ORF">DWW07_10430</name>
    <name evidence="14" type="ORF">DWX77_12835</name>
    <name evidence="13" type="ORF">DWY46_11960</name>
    <name evidence="12" type="ORF">DWZ12_05150</name>
    <name evidence="11" type="ORF">DXB38_08255</name>
    <name evidence="10" type="ORF">DXB81_11235</name>
    <name evidence="22" type="ORF">EAI82_11330</name>
    <name evidence="8" type="ORF">ERS852394_01295</name>
    <name evidence="9" type="ORF">ERS852533_02181</name>
</gene>